<organism evidence="1">
    <name type="scientific">Arundo donax</name>
    <name type="common">Giant reed</name>
    <name type="synonym">Donax arundinaceus</name>
    <dbReference type="NCBI Taxonomy" id="35708"/>
    <lineage>
        <taxon>Eukaryota</taxon>
        <taxon>Viridiplantae</taxon>
        <taxon>Streptophyta</taxon>
        <taxon>Embryophyta</taxon>
        <taxon>Tracheophyta</taxon>
        <taxon>Spermatophyta</taxon>
        <taxon>Magnoliopsida</taxon>
        <taxon>Liliopsida</taxon>
        <taxon>Poales</taxon>
        <taxon>Poaceae</taxon>
        <taxon>PACMAD clade</taxon>
        <taxon>Arundinoideae</taxon>
        <taxon>Arundineae</taxon>
        <taxon>Arundo</taxon>
    </lineage>
</organism>
<sequence length="37" mass="4299">MIDCGFCYPSFFIVMKMLLARHSLFYSSRTEFALGCL</sequence>
<reference evidence="1" key="2">
    <citation type="journal article" date="2015" name="Data Brief">
        <title>Shoot transcriptome of the giant reed, Arundo donax.</title>
        <authorList>
            <person name="Barrero R.A."/>
            <person name="Guerrero F.D."/>
            <person name="Moolhuijzen P."/>
            <person name="Goolsby J.A."/>
            <person name="Tidwell J."/>
            <person name="Bellgard S.E."/>
            <person name="Bellgard M.I."/>
        </authorList>
    </citation>
    <scope>NUCLEOTIDE SEQUENCE</scope>
    <source>
        <tissue evidence="1">Shoot tissue taken approximately 20 cm above the soil surface</tissue>
    </source>
</reference>
<protein>
    <submittedName>
        <fullName evidence="1">Uncharacterized protein</fullName>
    </submittedName>
</protein>
<proteinExistence type="predicted"/>
<dbReference type="AlphaFoldDB" id="A0A0A9AIS2"/>
<accession>A0A0A9AIS2</accession>
<evidence type="ECO:0000313" key="1">
    <source>
        <dbReference type="EMBL" id="JAD49763.1"/>
    </source>
</evidence>
<reference evidence="1" key="1">
    <citation type="submission" date="2014-09" db="EMBL/GenBank/DDBJ databases">
        <authorList>
            <person name="Magalhaes I.L.F."/>
            <person name="Oliveira U."/>
            <person name="Santos F.R."/>
            <person name="Vidigal T.H.D.A."/>
            <person name="Brescovit A.D."/>
            <person name="Santos A.J."/>
        </authorList>
    </citation>
    <scope>NUCLEOTIDE SEQUENCE</scope>
    <source>
        <tissue evidence="1">Shoot tissue taken approximately 20 cm above the soil surface</tissue>
    </source>
</reference>
<name>A0A0A9AIS2_ARUDO</name>
<dbReference type="EMBL" id="GBRH01248132">
    <property type="protein sequence ID" value="JAD49763.1"/>
    <property type="molecule type" value="Transcribed_RNA"/>
</dbReference>